<proteinExistence type="predicted"/>
<dbReference type="AlphaFoldDB" id="A0A9E7LF60"/>
<reference evidence="1" key="1">
    <citation type="submission" date="2022-05" db="EMBL/GenBank/DDBJ databases">
        <title>The Musa troglodytarum L. genome provides insights into the mechanism of non-climacteric behaviour and enrichment of carotenoids.</title>
        <authorList>
            <person name="Wang J."/>
        </authorList>
    </citation>
    <scope>NUCLEOTIDE SEQUENCE</scope>
    <source>
        <tissue evidence="1">Leaf</tissue>
    </source>
</reference>
<dbReference type="OrthoDB" id="10523362at2759"/>
<evidence type="ECO:0000313" key="1">
    <source>
        <dbReference type="EMBL" id="URE48364.1"/>
    </source>
</evidence>
<dbReference type="EMBL" id="CP097511">
    <property type="protein sequence ID" value="URE48364.1"/>
    <property type="molecule type" value="Genomic_DNA"/>
</dbReference>
<evidence type="ECO:0000313" key="2">
    <source>
        <dbReference type="Proteomes" id="UP001055439"/>
    </source>
</evidence>
<organism evidence="1 2">
    <name type="scientific">Musa troglodytarum</name>
    <name type="common">fe'i banana</name>
    <dbReference type="NCBI Taxonomy" id="320322"/>
    <lineage>
        <taxon>Eukaryota</taxon>
        <taxon>Viridiplantae</taxon>
        <taxon>Streptophyta</taxon>
        <taxon>Embryophyta</taxon>
        <taxon>Tracheophyta</taxon>
        <taxon>Spermatophyta</taxon>
        <taxon>Magnoliopsida</taxon>
        <taxon>Liliopsida</taxon>
        <taxon>Zingiberales</taxon>
        <taxon>Musaceae</taxon>
        <taxon>Musa</taxon>
    </lineage>
</organism>
<protein>
    <submittedName>
        <fullName evidence="1">Uncharacterized protein</fullName>
    </submittedName>
</protein>
<name>A0A9E7LF60_9LILI</name>
<keyword evidence="2" id="KW-1185">Reference proteome</keyword>
<dbReference type="Proteomes" id="UP001055439">
    <property type="component" value="Chromosome 9"/>
</dbReference>
<gene>
    <name evidence="1" type="ORF">MUK42_15241</name>
</gene>
<sequence>MDFLGSLENLIKQFQRPLQKAAIDKEHAARKETCNVAVNSQGMSEASNLERMSNHWDLRHHCAKVK</sequence>
<accession>A0A9E7LF60</accession>